<evidence type="ECO:0008006" key="5">
    <source>
        <dbReference type="Google" id="ProtNLM"/>
    </source>
</evidence>
<reference evidence="4" key="1">
    <citation type="journal article" date="2019" name="Int. J. Syst. Evol. Microbiol.">
        <title>The Global Catalogue of Microorganisms (GCM) 10K type strain sequencing project: providing services to taxonomists for standard genome sequencing and annotation.</title>
        <authorList>
            <consortium name="The Broad Institute Genomics Platform"/>
            <consortium name="The Broad Institute Genome Sequencing Center for Infectious Disease"/>
            <person name="Wu L."/>
            <person name="Ma J."/>
        </authorList>
    </citation>
    <scope>NUCLEOTIDE SEQUENCE [LARGE SCALE GENOMIC DNA]</scope>
    <source>
        <strain evidence="4">CGMCC 1.10131</strain>
    </source>
</reference>
<sequence>MKQSLIALFIGLGLTAQASATIYQCGDNTFQQTPCKNTSSKVVNVEQAKNSLASHDARENRGDLVRQSKYRTAIEKNQIMIGMSPKQVEYSWGKPTKKKTSVADGVSSTHWVYDRGRNGAQIITFKNGRVSGWN</sequence>
<keyword evidence="4" id="KW-1185">Reference proteome</keyword>
<organism evidence="3 4">
    <name type="scientific">Agarivorans gilvus</name>
    <dbReference type="NCBI Taxonomy" id="680279"/>
    <lineage>
        <taxon>Bacteria</taxon>
        <taxon>Pseudomonadati</taxon>
        <taxon>Pseudomonadota</taxon>
        <taxon>Gammaproteobacteria</taxon>
        <taxon>Alteromonadales</taxon>
        <taxon>Alteromonadaceae</taxon>
        <taxon>Agarivorans</taxon>
    </lineage>
</organism>
<gene>
    <name evidence="3" type="ORF">GCM10007414_05950</name>
</gene>
<accession>A0ABQ1HYZ5</accession>
<proteinExistence type="predicted"/>
<protein>
    <recommendedName>
        <fullName evidence="5">DUF4124 domain-containing protein</fullName>
    </recommendedName>
</protein>
<dbReference type="RefSeq" id="WP_055732888.1">
    <property type="nucleotide sequence ID" value="NZ_BMDY01000003.1"/>
</dbReference>
<keyword evidence="1 2" id="KW-0732">Signal</keyword>
<evidence type="ECO:0000256" key="2">
    <source>
        <dbReference type="SAM" id="SignalP"/>
    </source>
</evidence>
<dbReference type="Proteomes" id="UP000651977">
    <property type="component" value="Unassembled WGS sequence"/>
</dbReference>
<dbReference type="Gene3D" id="3.30.1450.10">
    <property type="match status" value="1"/>
</dbReference>
<feature type="signal peptide" evidence="2">
    <location>
        <begin position="1"/>
        <end position="20"/>
    </location>
</feature>
<comment type="caution">
    <text evidence="3">The sequence shown here is derived from an EMBL/GenBank/DDBJ whole genome shotgun (WGS) entry which is preliminary data.</text>
</comment>
<evidence type="ECO:0000256" key="1">
    <source>
        <dbReference type="ARBA" id="ARBA00022729"/>
    </source>
</evidence>
<name>A0ABQ1HYZ5_9ALTE</name>
<evidence type="ECO:0000313" key="4">
    <source>
        <dbReference type="Proteomes" id="UP000651977"/>
    </source>
</evidence>
<feature type="chain" id="PRO_5046416007" description="DUF4124 domain-containing protein" evidence="2">
    <location>
        <begin position="21"/>
        <end position="134"/>
    </location>
</feature>
<dbReference type="EMBL" id="BMDY01000003">
    <property type="protein sequence ID" value="GGA95905.1"/>
    <property type="molecule type" value="Genomic_DNA"/>
</dbReference>
<evidence type="ECO:0000313" key="3">
    <source>
        <dbReference type="EMBL" id="GGA95905.1"/>
    </source>
</evidence>
<dbReference type="InterPro" id="IPR037873">
    <property type="entry name" value="BamE-like"/>
</dbReference>